<reference evidence="2" key="1">
    <citation type="submission" date="2023-07" db="EMBL/GenBank/DDBJ databases">
        <title>A chromosome-level genome assembly of Lolium multiflorum.</title>
        <authorList>
            <person name="Chen Y."/>
            <person name="Copetti D."/>
            <person name="Kolliker R."/>
            <person name="Studer B."/>
        </authorList>
    </citation>
    <scope>NUCLEOTIDE SEQUENCE</scope>
    <source>
        <strain evidence="2">02402/16</strain>
        <tissue evidence="2">Leaf</tissue>
    </source>
</reference>
<name>A0AAD8QZ63_LOLMU</name>
<dbReference type="Proteomes" id="UP001231189">
    <property type="component" value="Unassembled WGS sequence"/>
</dbReference>
<accession>A0AAD8QZ63</accession>
<keyword evidence="3" id="KW-1185">Reference proteome</keyword>
<sequence>MCFNCKATNHLVDDCPLRKRPHQMATYVGSGALGLGFYHIEMPETVINPVGSTKNCGIVIIEGGEVTTEELYSEFSQIYKTNWPWQIRELGKSDVYLVKFPPHLKVEEVIGYPRLFGFHGNMFQLGFTLESVVPTGDDSDDLLGEELEDQGKKDAEGSNQGGQDNGGTSGPPTRSQSFSLGNINQASTNDQYNQKDQSMKIPPGDVCSPESARASTVYQLLLQKGLVDKNGAFVWDKTLVSVAVNEEVKKFWYNEKMLNNNINQMIEEAAEQEVELPDDIVPDI</sequence>
<evidence type="ECO:0000313" key="3">
    <source>
        <dbReference type="Proteomes" id="UP001231189"/>
    </source>
</evidence>
<gene>
    <name evidence="2" type="ORF">QYE76_033692</name>
</gene>
<evidence type="ECO:0000313" key="2">
    <source>
        <dbReference type="EMBL" id="KAK1610019.1"/>
    </source>
</evidence>
<evidence type="ECO:0008006" key="4">
    <source>
        <dbReference type="Google" id="ProtNLM"/>
    </source>
</evidence>
<feature type="region of interest" description="Disordered" evidence="1">
    <location>
        <begin position="150"/>
        <end position="208"/>
    </location>
</feature>
<comment type="caution">
    <text evidence="2">The sequence shown here is derived from an EMBL/GenBank/DDBJ whole genome shotgun (WGS) entry which is preliminary data.</text>
</comment>
<protein>
    <recommendedName>
        <fullName evidence="4">CCHC-type domain-containing protein</fullName>
    </recommendedName>
</protein>
<evidence type="ECO:0000256" key="1">
    <source>
        <dbReference type="SAM" id="MobiDB-lite"/>
    </source>
</evidence>
<dbReference type="PANTHER" id="PTHR33170">
    <property type="entry name" value="DUF4283 DOMAIN-CONTAINING PROTEIN-RELATED"/>
    <property type="match status" value="1"/>
</dbReference>
<feature type="compositionally biased region" description="Polar residues" evidence="1">
    <location>
        <begin position="170"/>
        <end position="196"/>
    </location>
</feature>
<dbReference type="EMBL" id="JAUUTY010000007">
    <property type="protein sequence ID" value="KAK1610019.1"/>
    <property type="molecule type" value="Genomic_DNA"/>
</dbReference>
<feature type="compositionally biased region" description="Gly residues" evidence="1">
    <location>
        <begin position="159"/>
        <end position="169"/>
    </location>
</feature>
<proteinExistence type="predicted"/>
<organism evidence="2 3">
    <name type="scientific">Lolium multiflorum</name>
    <name type="common">Italian ryegrass</name>
    <name type="synonym">Lolium perenne subsp. multiflorum</name>
    <dbReference type="NCBI Taxonomy" id="4521"/>
    <lineage>
        <taxon>Eukaryota</taxon>
        <taxon>Viridiplantae</taxon>
        <taxon>Streptophyta</taxon>
        <taxon>Embryophyta</taxon>
        <taxon>Tracheophyta</taxon>
        <taxon>Spermatophyta</taxon>
        <taxon>Magnoliopsida</taxon>
        <taxon>Liliopsida</taxon>
        <taxon>Poales</taxon>
        <taxon>Poaceae</taxon>
        <taxon>BOP clade</taxon>
        <taxon>Pooideae</taxon>
        <taxon>Poodae</taxon>
        <taxon>Poeae</taxon>
        <taxon>Poeae Chloroplast Group 2 (Poeae type)</taxon>
        <taxon>Loliodinae</taxon>
        <taxon>Loliinae</taxon>
        <taxon>Lolium</taxon>
    </lineage>
</organism>
<dbReference type="AlphaFoldDB" id="A0AAD8QZ63"/>